<comment type="caution">
    <text evidence="5">The sequence shown here is derived from an EMBL/GenBank/DDBJ whole genome shotgun (WGS) entry which is preliminary data.</text>
</comment>
<accession>A0A1W9ZY14</accession>
<keyword evidence="6" id="KW-1185">Reference proteome</keyword>
<dbReference type="Gene3D" id="3.40.30.120">
    <property type="match status" value="1"/>
</dbReference>
<name>A0A1W9ZY14_MYCAN</name>
<dbReference type="InterPro" id="IPR002938">
    <property type="entry name" value="FAD-bd"/>
</dbReference>
<keyword evidence="2" id="KW-0285">Flavoprotein</keyword>
<reference evidence="5 6" key="1">
    <citation type="submission" date="2017-02" db="EMBL/GenBank/DDBJ databases">
        <title>The new phylogeny of genus Mycobacterium.</title>
        <authorList>
            <person name="Tortoli E."/>
            <person name="Trovato A."/>
            <person name="Cirillo D.M."/>
        </authorList>
    </citation>
    <scope>NUCLEOTIDE SEQUENCE [LARGE SCALE GENOMIC DNA]</scope>
    <source>
        <strain evidence="5 6">DSM 45057</strain>
    </source>
</reference>
<evidence type="ECO:0000256" key="3">
    <source>
        <dbReference type="ARBA" id="ARBA00022827"/>
    </source>
</evidence>
<dbReference type="OrthoDB" id="8670884at2"/>
<dbReference type="GO" id="GO:0071949">
    <property type="term" value="F:FAD binding"/>
    <property type="evidence" value="ECO:0007669"/>
    <property type="project" value="InterPro"/>
</dbReference>
<dbReference type="InterPro" id="IPR036188">
    <property type="entry name" value="FAD/NAD-bd_sf"/>
</dbReference>
<comment type="cofactor">
    <cofactor evidence="1">
        <name>FAD</name>
        <dbReference type="ChEBI" id="CHEBI:57692"/>
    </cofactor>
</comment>
<dbReference type="Proteomes" id="UP000192284">
    <property type="component" value="Unassembled WGS sequence"/>
</dbReference>
<evidence type="ECO:0000256" key="2">
    <source>
        <dbReference type="ARBA" id="ARBA00022630"/>
    </source>
</evidence>
<dbReference type="GO" id="GO:0016709">
    <property type="term" value="F:oxidoreductase activity, acting on paired donors, with incorporation or reduction of molecular oxygen, NAD(P)H as one donor, and incorporation of one atom of oxygen"/>
    <property type="evidence" value="ECO:0007669"/>
    <property type="project" value="UniProtKB-ARBA"/>
</dbReference>
<protein>
    <submittedName>
        <fullName evidence="5">2-polyprenyl-6-methoxyphenol hydroxylase</fullName>
    </submittedName>
</protein>
<sequence length="568" mass="61652">MDEGLTAALIVGAGPTGLTLANELTRHGVAVRIIDRELAPLTTSRALVVQPRTLEIFDDIGVVDEALAAGNPATSLTIAFRNKKVELDLAGMLTGPQNYTSYPALRTLSQHDTERILTESLSKRGVAIERGLALIDLTQNGDTVAASLRAADGSIETLRCRWVIGCDGAHSAVRKAAGIAFTGSTYRDEFIMADAEVEWRLPHGGLYGFPSAAGIFAAFSMAGENRYRIFGNVPLGPQGPGAEYSEPTHEEFQAMLDERVPFPAKIIKANWVSRYRVHSRVVPVYRKGGVFLVGDAAHVHSPAGAQGMNTGIQDAYNLAWKLALVQRGISDDSLLDSYAAERHPVGIQLLRTTDRLFSAFVGHNPLSKIARGWLGPLVASQLLARPWFRRWFVGLLAQLRLRYPNSPLNAQEGGSWSDAPAPGDRAREADVLVGRQPQRLYRTLRGTHHTVLLFTRLDEQARPAVELCRIAEQIEQAYPGLVRARVITAERFADHPMALGDPMRSAHRQYGVESACAFVIRPDAHIGYRGKTVRGKTVPGVDVDRLLADLAARLPGAGALSPVGSPGR</sequence>
<dbReference type="PANTHER" id="PTHR43004:SF19">
    <property type="entry name" value="BINDING MONOOXYGENASE, PUTATIVE (JCVI)-RELATED"/>
    <property type="match status" value="1"/>
</dbReference>
<feature type="domain" description="FAD-binding" evidence="4">
    <location>
        <begin position="6"/>
        <end position="352"/>
    </location>
</feature>
<dbReference type="Gene3D" id="3.30.70.2450">
    <property type="match status" value="1"/>
</dbReference>
<dbReference type="PANTHER" id="PTHR43004">
    <property type="entry name" value="TRK SYSTEM POTASSIUM UPTAKE PROTEIN"/>
    <property type="match status" value="1"/>
</dbReference>
<evidence type="ECO:0000313" key="5">
    <source>
        <dbReference type="EMBL" id="ORA22660.1"/>
    </source>
</evidence>
<gene>
    <name evidence="5" type="ORF">BST12_08760</name>
</gene>
<dbReference type="InterPro" id="IPR050641">
    <property type="entry name" value="RIFMO-like"/>
</dbReference>
<dbReference type="SUPFAM" id="SSF51905">
    <property type="entry name" value="FAD/NAD(P)-binding domain"/>
    <property type="match status" value="1"/>
</dbReference>
<dbReference type="PRINTS" id="PR00420">
    <property type="entry name" value="RNGMNOXGNASE"/>
</dbReference>
<evidence type="ECO:0000259" key="4">
    <source>
        <dbReference type="Pfam" id="PF01494"/>
    </source>
</evidence>
<organism evidence="5 6">
    <name type="scientific">Mycobacterium angelicum</name>
    <dbReference type="NCBI Taxonomy" id="470074"/>
    <lineage>
        <taxon>Bacteria</taxon>
        <taxon>Bacillati</taxon>
        <taxon>Actinomycetota</taxon>
        <taxon>Actinomycetes</taxon>
        <taxon>Mycobacteriales</taxon>
        <taxon>Mycobacteriaceae</taxon>
        <taxon>Mycobacterium</taxon>
    </lineage>
</organism>
<proteinExistence type="predicted"/>
<evidence type="ECO:0000313" key="6">
    <source>
        <dbReference type="Proteomes" id="UP000192284"/>
    </source>
</evidence>
<keyword evidence="3" id="KW-0274">FAD</keyword>
<dbReference type="Pfam" id="PF01494">
    <property type="entry name" value="FAD_binding_3"/>
    <property type="match status" value="1"/>
</dbReference>
<dbReference type="EMBL" id="MVHE01000009">
    <property type="protein sequence ID" value="ORA22660.1"/>
    <property type="molecule type" value="Genomic_DNA"/>
</dbReference>
<evidence type="ECO:0000256" key="1">
    <source>
        <dbReference type="ARBA" id="ARBA00001974"/>
    </source>
</evidence>
<dbReference type="AlphaFoldDB" id="A0A1W9ZY14"/>
<dbReference type="Gene3D" id="3.50.50.60">
    <property type="entry name" value="FAD/NAD(P)-binding domain"/>
    <property type="match status" value="1"/>
</dbReference>